<dbReference type="InterPro" id="IPR042100">
    <property type="entry name" value="Bug_dom1"/>
</dbReference>
<dbReference type="Proteomes" id="UP000184226">
    <property type="component" value="Unassembled WGS sequence"/>
</dbReference>
<dbReference type="SUPFAM" id="SSF53850">
    <property type="entry name" value="Periplasmic binding protein-like II"/>
    <property type="match status" value="1"/>
</dbReference>
<evidence type="ECO:0000256" key="1">
    <source>
        <dbReference type="ARBA" id="ARBA00006987"/>
    </source>
</evidence>
<protein>
    <submittedName>
        <fullName evidence="3">Tripartite-type tricarboxylate transporter, receptor component TctC</fullName>
    </submittedName>
</protein>
<dbReference type="PANTHER" id="PTHR42928:SF5">
    <property type="entry name" value="BLR1237 PROTEIN"/>
    <property type="match status" value="1"/>
</dbReference>
<dbReference type="EMBL" id="FQXE01000008">
    <property type="protein sequence ID" value="SHI08211.1"/>
    <property type="molecule type" value="Genomic_DNA"/>
</dbReference>
<dbReference type="PIRSF" id="PIRSF017082">
    <property type="entry name" value="YflP"/>
    <property type="match status" value="1"/>
</dbReference>
<dbReference type="InterPro" id="IPR005064">
    <property type="entry name" value="BUG"/>
</dbReference>
<organism evidence="3 4">
    <name type="scientific">Pollutimonas bauzanensis</name>
    <dbReference type="NCBI Taxonomy" id="658167"/>
    <lineage>
        <taxon>Bacteria</taxon>
        <taxon>Pseudomonadati</taxon>
        <taxon>Pseudomonadota</taxon>
        <taxon>Betaproteobacteria</taxon>
        <taxon>Burkholderiales</taxon>
        <taxon>Alcaligenaceae</taxon>
        <taxon>Pollutimonas</taxon>
    </lineage>
</organism>
<accession>A0A1M5Y802</accession>
<evidence type="ECO:0000256" key="2">
    <source>
        <dbReference type="SAM" id="SignalP"/>
    </source>
</evidence>
<feature type="signal peptide" evidence="2">
    <location>
        <begin position="1"/>
        <end position="21"/>
    </location>
</feature>
<keyword evidence="2" id="KW-0732">Signal</keyword>
<dbReference type="AlphaFoldDB" id="A0A1M5Y802"/>
<dbReference type="Gene3D" id="3.40.190.10">
    <property type="entry name" value="Periplasmic binding protein-like II"/>
    <property type="match status" value="1"/>
</dbReference>
<keyword evidence="4" id="KW-1185">Reference proteome</keyword>
<dbReference type="PANTHER" id="PTHR42928">
    <property type="entry name" value="TRICARBOXYLATE-BINDING PROTEIN"/>
    <property type="match status" value="1"/>
</dbReference>
<feature type="chain" id="PRO_5011957474" evidence="2">
    <location>
        <begin position="22"/>
        <end position="320"/>
    </location>
</feature>
<dbReference type="OrthoDB" id="8678477at2"/>
<name>A0A1M5Y802_9BURK</name>
<reference evidence="3 4" key="1">
    <citation type="submission" date="2016-11" db="EMBL/GenBank/DDBJ databases">
        <authorList>
            <person name="Jaros S."/>
            <person name="Januszkiewicz K."/>
            <person name="Wedrychowicz H."/>
        </authorList>
    </citation>
    <scope>NUCLEOTIDE SEQUENCE [LARGE SCALE GENOMIC DNA]</scope>
    <source>
        <strain evidence="3 4">CGMCC 1.10190</strain>
    </source>
</reference>
<dbReference type="CDD" id="cd07012">
    <property type="entry name" value="PBP2_Bug_TTT"/>
    <property type="match status" value="1"/>
</dbReference>
<gene>
    <name evidence="3" type="ORF">SAMN04488135_108141</name>
</gene>
<proteinExistence type="inferred from homology"/>
<evidence type="ECO:0000313" key="3">
    <source>
        <dbReference type="EMBL" id="SHI08211.1"/>
    </source>
</evidence>
<comment type="similarity">
    <text evidence="1">Belongs to the UPF0065 (bug) family.</text>
</comment>
<dbReference type="Gene3D" id="3.40.190.150">
    <property type="entry name" value="Bordetella uptake gene, domain 1"/>
    <property type="match status" value="1"/>
</dbReference>
<evidence type="ECO:0000313" key="4">
    <source>
        <dbReference type="Proteomes" id="UP000184226"/>
    </source>
</evidence>
<dbReference type="STRING" id="658167.SAMN04488135_108141"/>
<keyword evidence="3" id="KW-0675">Receptor</keyword>
<sequence>MKTLRSCLTLLLCATALAAQAQTYPSSPIKMISPFPPGGGTDLITRVLANKLSEANKWNIVVENKPGANGVIGLNDTIKEKADGYTLVVGQKDNMIVAPWLTKVHFDTLQDFSPIALLGTTSLVILTGADSRFKNFGDVARAAKAKPDEISFGTSGAGSLSHLTSELLRSRAGIALRHVPYRGTSPAMTDLMGGHLDLAGGSIASALPLINSGKLRPLAVTGLQRSSNLPDVPTLLELGMKNTDVTGWWGLLGPAGMPASAVARLHDAVNQVLEQPDVKQKLLDQGVEVASDSTEGFAALIKKDYADWKAIIAETGVRLN</sequence>
<dbReference type="RefSeq" id="WP_073104426.1">
    <property type="nucleotide sequence ID" value="NZ_FQXE01000008.1"/>
</dbReference>
<dbReference type="Pfam" id="PF03401">
    <property type="entry name" value="TctC"/>
    <property type="match status" value="1"/>
</dbReference>